<dbReference type="InterPro" id="IPR018716">
    <property type="entry name" value="DUF2240"/>
</dbReference>
<reference evidence="2 3" key="1">
    <citation type="journal article" date="2014" name="PLoS Genet.">
        <title>Phylogenetically driven sequencing of extremely halophilic archaea reveals strategies for static and dynamic osmo-response.</title>
        <authorList>
            <person name="Becker E.A."/>
            <person name="Seitzer P.M."/>
            <person name="Tritt A."/>
            <person name="Larsen D."/>
            <person name="Krusor M."/>
            <person name="Yao A.I."/>
            <person name="Wu D."/>
            <person name="Madern D."/>
            <person name="Eisen J.A."/>
            <person name="Darling A.E."/>
            <person name="Facciotti M.T."/>
        </authorList>
    </citation>
    <scope>NUCLEOTIDE SEQUENCE [LARGE SCALE GENOMIC DNA]</scope>
    <source>
        <strain evidence="2 3">JCM 14663</strain>
    </source>
</reference>
<keyword evidence="3" id="KW-1185">Reference proteome</keyword>
<evidence type="ECO:0008006" key="4">
    <source>
        <dbReference type="Google" id="ProtNLM"/>
    </source>
</evidence>
<sequence>MAAVALPTDRRRHRPDRDRAEPPSFSHRSSKSTPMSLRVAVAAPFIQNGTRQLKENEFVVALSLDRDWFSPDQATRLIDVATGEGLLERGDDGLAVTFDLSEVTVPEEFSPDEDLLQERSAFERVLDSLVAEGAEKQAAVGAINTLQQELGLTIEAAAVVYARREGIDVDELAPVARAAVLDTEDG</sequence>
<organism evidence="2 3">
    <name type="scientific">Natrinema gari JCM 14663</name>
    <dbReference type="NCBI Taxonomy" id="1230459"/>
    <lineage>
        <taxon>Archaea</taxon>
        <taxon>Methanobacteriati</taxon>
        <taxon>Methanobacteriota</taxon>
        <taxon>Stenosarchaea group</taxon>
        <taxon>Halobacteria</taxon>
        <taxon>Halobacteriales</taxon>
        <taxon>Natrialbaceae</taxon>
        <taxon>Natrinema</taxon>
    </lineage>
</organism>
<accession>L9Z665</accession>
<evidence type="ECO:0000256" key="1">
    <source>
        <dbReference type="SAM" id="MobiDB-lite"/>
    </source>
</evidence>
<name>L9Z665_9EURY</name>
<gene>
    <name evidence="2" type="ORF">C486_07098</name>
</gene>
<proteinExistence type="predicted"/>
<feature type="region of interest" description="Disordered" evidence="1">
    <location>
        <begin position="1"/>
        <end position="34"/>
    </location>
</feature>
<dbReference type="Pfam" id="PF09999">
    <property type="entry name" value="DUF2240"/>
    <property type="match status" value="1"/>
</dbReference>
<dbReference type="EMBL" id="AOIJ01000042">
    <property type="protein sequence ID" value="ELY81406.1"/>
    <property type="molecule type" value="Genomic_DNA"/>
</dbReference>
<evidence type="ECO:0000313" key="3">
    <source>
        <dbReference type="Proteomes" id="UP000011592"/>
    </source>
</evidence>
<evidence type="ECO:0000313" key="2">
    <source>
        <dbReference type="EMBL" id="ELY81406.1"/>
    </source>
</evidence>
<dbReference type="PATRIC" id="fig|1230459.4.peg.1426"/>
<dbReference type="AlphaFoldDB" id="L9Z665"/>
<comment type="caution">
    <text evidence="2">The sequence shown here is derived from an EMBL/GenBank/DDBJ whole genome shotgun (WGS) entry which is preliminary data.</text>
</comment>
<protein>
    <recommendedName>
        <fullName evidence="4">DUF2240 family protein</fullName>
    </recommendedName>
</protein>
<dbReference type="Proteomes" id="UP000011592">
    <property type="component" value="Unassembled WGS sequence"/>
</dbReference>